<dbReference type="EMBL" id="VDEP01000510">
    <property type="protein sequence ID" value="KAA1065389.1"/>
    <property type="molecule type" value="Genomic_DNA"/>
</dbReference>
<reference evidence="2 3" key="1">
    <citation type="submission" date="2019-05" db="EMBL/GenBank/DDBJ databases">
        <title>Emergence of the Ug99 lineage of the wheat stem rust pathogen through somatic hybridization.</title>
        <authorList>
            <person name="Li F."/>
            <person name="Upadhyaya N.M."/>
            <person name="Sperschneider J."/>
            <person name="Matny O."/>
            <person name="Nguyen-Phuc H."/>
            <person name="Mago R."/>
            <person name="Raley C."/>
            <person name="Miller M.E."/>
            <person name="Silverstein K.A.T."/>
            <person name="Henningsen E."/>
            <person name="Hirsch C.D."/>
            <person name="Visser B."/>
            <person name="Pretorius Z.A."/>
            <person name="Steffenson B.J."/>
            <person name="Schwessinger B."/>
            <person name="Dodds P.N."/>
            <person name="Figueroa M."/>
        </authorList>
    </citation>
    <scope>NUCLEOTIDE SEQUENCE [LARGE SCALE GENOMIC DNA]</scope>
    <source>
        <strain evidence="2 3">Ug99</strain>
    </source>
</reference>
<feature type="region of interest" description="Disordered" evidence="1">
    <location>
        <begin position="166"/>
        <end position="194"/>
    </location>
</feature>
<dbReference type="Proteomes" id="UP000325313">
    <property type="component" value="Unassembled WGS sequence"/>
</dbReference>
<comment type="caution">
    <text evidence="2">The sequence shown here is derived from an EMBL/GenBank/DDBJ whole genome shotgun (WGS) entry which is preliminary data.</text>
</comment>
<organism evidence="2 3">
    <name type="scientific">Puccinia graminis f. sp. tritici</name>
    <dbReference type="NCBI Taxonomy" id="56615"/>
    <lineage>
        <taxon>Eukaryota</taxon>
        <taxon>Fungi</taxon>
        <taxon>Dikarya</taxon>
        <taxon>Basidiomycota</taxon>
        <taxon>Pucciniomycotina</taxon>
        <taxon>Pucciniomycetes</taxon>
        <taxon>Pucciniales</taxon>
        <taxon>Pucciniaceae</taxon>
        <taxon>Puccinia</taxon>
    </lineage>
</organism>
<name>A0A5B0LMG6_PUCGR</name>
<sequence>MKPPVGLAEALPQFPCVLDPVALRVEVVAWFQRVQWAHTQLVPYMRDYELLSHYADRTHQDEHFNLFLFGMPVATRAAMLKSLLNTFQHVYTLNHHILPLDDPLPRLLLEFGMPRVLYNALEQYYERKKPLPISMGDTLTGHVPPAVGNLMELDDEDEVVSVASPLENSSTVPPATVLPNVPTQTPIRSPELSPSERELAVAITTLAPEGSEDEPPTITKKTARQLLHLMRGILDRSLSQQRWFDSQKKQDHKQFCKALLNETHRHQREVDLIIRARHYQLKDQGIQYSDACNEIDKLQSAMAELAVDLGVNDEPDA</sequence>
<evidence type="ECO:0000313" key="2">
    <source>
        <dbReference type="EMBL" id="KAA1065389.1"/>
    </source>
</evidence>
<protein>
    <submittedName>
        <fullName evidence="2">Uncharacterized protein</fullName>
    </submittedName>
</protein>
<evidence type="ECO:0000313" key="3">
    <source>
        <dbReference type="Proteomes" id="UP000325313"/>
    </source>
</evidence>
<gene>
    <name evidence="2" type="ORF">PGTUg99_013953</name>
</gene>
<proteinExistence type="predicted"/>
<evidence type="ECO:0000256" key="1">
    <source>
        <dbReference type="SAM" id="MobiDB-lite"/>
    </source>
</evidence>
<accession>A0A5B0LMG6</accession>
<dbReference type="AlphaFoldDB" id="A0A5B0LMG6"/>